<dbReference type="Proteomes" id="UP000309542">
    <property type="component" value="Unassembled WGS sequence"/>
</dbReference>
<name>A0A4U1L8M2_STRMT</name>
<reference evidence="2 3" key="1">
    <citation type="submission" date="2019-04" db="EMBL/GenBank/DDBJ databases">
        <title>Genome sequence of Streptococcus mitis strain ColumbLawn.</title>
        <authorList>
            <person name="Mungovan B.A."/>
            <person name="Maclea K.S."/>
        </authorList>
    </citation>
    <scope>NUCLEOTIDE SEQUENCE [LARGE SCALE GENOMIC DNA]</scope>
    <source>
        <strain evidence="2 3">ColumbLawn</strain>
    </source>
</reference>
<evidence type="ECO:0000313" key="3">
    <source>
        <dbReference type="Proteomes" id="UP000309542"/>
    </source>
</evidence>
<keyword evidence="1" id="KW-0472">Membrane</keyword>
<keyword evidence="1" id="KW-0812">Transmembrane</keyword>
<evidence type="ECO:0000313" key="2">
    <source>
        <dbReference type="EMBL" id="TKD52735.1"/>
    </source>
</evidence>
<dbReference type="AlphaFoldDB" id="A0A4U1L8M2"/>
<feature type="transmembrane region" description="Helical" evidence="1">
    <location>
        <begin position="12"/>
        <end position="32"/>
    </location>
</feature>
<dbReference type="RefSeq" id="WP_136936941.1">
    <property type="nucleotide sequence ID" value="NZ_SWFJ01000003.1"/>
</dbReference>
<organism evidence="2 3">
    <name type="scientific">Streptococcus mitis</name>
    <dbReference type="NCBI Taxonomy" id="28037"/>
    <lineage>
        <taxon>Bacteria</taxon>
        <taxon>Bacillati</taxon>
        <taxon>Bacillota</taxon>
        <taxon>Bacilli</taxon>
        <taxon>Lactobacillales</taxon>
        <taxon>Streptococcaceae</taxon>
        <taxon>Streptococcus</taxon>
        <taxon>Streptococcus mitis group</taxon>
    </lineage>
</organism>
<proteinExistence type="predicted"/>
<dbReference type="EMBL" id="SWFJ01000003">
    <property type="protein sequence ID" value="TKD52735.1"/>
    <property type="molecule type" value="Genomic_DNA"/>
</dbReference>
<evidence type="ECO:0000256" key="1">
    <source>
        <dbReference type="SAM" id="Phobius"/>
    </source>
</evidence>
<sequence length="294" mass="34943">MKKIKLLFKNHWQLLVIEAVIVLIYGLASYYIDKNPVGNFTMLSIIFSNEFFVAILVAIGAIYSWFASKADYEYNKNLEMLKDIDKIHDYYQDKDSFPDVVKSCQGHINDLKKIEKYKGTFLYTYLSYIEHKNGQHKQEEEQFDEQSEKTFIKNQTDNSYKEKRSLSSIKNEIGKELSINKEYIKYSRNYKDEGFWWSTWYSLDENLIDKIPDDKVILFFTSVNGQYKGVKIKGNQLKKLSKNMKASNSKTGNKTYDFYIRLRREDNTYHECRNDIPLSKYEIEEVDLNFLNKE</sequence>
<feature type="transmembrane region" description="Helical" evidence="1">
    <location>
        <begin position="44"/>
        <end position="66"/>
    </location>
</feature>
<accession>A0A4U1L8M2</accession>
<protein>
    <submittedName>
        <fullName evidence="2">Uncharacterized protein</fullName>
    </submittedName>
</protein>
<gene>
    <name evidence="2" type="ORF">FBF73_03155</name>
</gene>
<comment type="caution">
    <text evidence="2">The sequence shown here is derived from an EMBL/GenBank/DDBJ whole genome shotgun (WGS) entry which is preliminary data.</text>
</comment>
<keyword evidence="1" id="KW-1133">Transmembrane helix</keyword>